<keyword evidence="9" id="KW-1185">Reference proteome</keyword>
<feature type="transmembrane region" description="Helical" evidence="6">
    <location>
        <begin position="348"/>
        <end position="367"/>
    </location>
</feature>
<dbReference type="PANTHER" id="PTHR46663">
    <property type="entry name" value="DIGUANYLATE CYCLASE DGCT-RELATED"/>
    <property type="match status" value="1"/>
</dbReference>
<reference evidence="10" key="3">
    <citation type="journal article" date="2004" name="Curr. Opin. Microbiol.">
        <title>Cyclic di-guanosine-monophosphate comes of age: a novel secondary messenger involved in modulating cell surface structures in bacteria?</title>
        <authorList>
            <person name="Jenal U."/>
        </authorList>
    </citation>
    <scope>NUCLEOTIDE SEQUENCE</scope>
</reference>
<accession>A0A8B6X0T5</accession>
<dbReference type="InterPro" id="IPR043128">
    <property type="entry name" value="Rev_trsase/Diguanyl_cyclase"/>
</dbReference>
<feature type="transmembrane region" description="Helical" evidence="6">
    <location>
        <begin position="12"/>
        <end position="37"/>
    </location>
</feature>
<keyword evidence="2" id="KW-1003">Cell membrane</keyword>
<dbReference type="GO" id="GO:0007165">
    <property type="term" value="P:signal transduction"/>
    <property type="evidence" value="ECO:0007669"/>
    <property type="project" value="InterPro"/>
</dbReference>
<dbReference type="SUPFAM" id="SSF55073">
    <property type="entry name" value="Nucleotide cyclase"/>
    <property type="match status" value="1"/>
</dbReference>
<dbReference type="InterPro" id="IPR033479">
    <property type="entry name" value="dCache_1"/>
</dbReference>
<dbReference type="SUPFAM" id="SSF158472">
    <property type="entry name" value="HAMP domain-like"/>
    <property type="match status" value="1"/>
</dbReference>
<dbReference type="PANTHER" id="PTHR46663:SF2">
    <property type="entry name" value="GGDEF DOMAIN-CONTAINING PROTEIN"/>
    <property type="match status" value="1"/>
</dbReference>
<evidence type="ECO:0000259" key="7">
    <source>
        <dbReference type="PROSITE" id="PS50885"/>
    </source>
</evidence>
<feature type="domain" description="HAMP" evidence="7">
    <location>
        <begin position="368"/>
        <end position="420"/>
    </location>
</feature>
<dbReference type="AlphaFoldDB" id="A0A8B6X0T5"/>
<reference evidence="10" key="8">
    <citation type="journal article" date="2008" name="PLoS Biol.">
        <title>Phosphorylation-independent regulation of the diguanylate cyclase WspR.</title>
        <authorList>
            <person name="De N."/>
            <person name="Pirruccello M."/>
            <person name="Krasteva P.V."/>
            <person name="Bae N."/>
            <person name="Raghavan R.V."/>
            <person name="Sondermann H."/>
        </authorList>
    </citation>
    <scope>NUCLEOTIDE SEQUENCE</scope>
</reference>
<dbReference type="Pfam" id="PF02743">
    <property type="entry name" value="dCache_1"/>
    <property type="match status" value="1"/>
</dbReference>
<evidence type="ECO:0000256" key="3">
    <source>
        <dbReference type="ARBA" id="ARBA00022692"/>
    </source>
</evidence>
<dbReference type="RefSeq" id="WP_028310071.1">
    <property type="nucleotide sequence ID" value="NZ_AXWS01000007.1"/>
</dbReference>
<dbReference type="PROSITE" id="PS50885">
    <property type="entry name" value="HAMP"/>
    <property type="match status" value="1"/>
</dbReference>
<dbReference type="InterPro" id="IPR003660">
    <property type="entry name" value="HAMP_dom"/>
</dbReference>
<dbReference type="NCBIfam" id="TIGR00254">
    <property type="entry name" value="GGDEF"/>
    <property type="match status" value="1"/>
</dbReference>
<dbReference type="CDD" id="cd18774">
    <property type="entry name" value="PDC2_HK_sensor"/>
    <property type="match status" value="1"/>
</dbReference>
<dbReference type="PROSITE" id="PS50887">
    <property type="entry name" value="GGDEF"/>
    <property type="match status" value="1"/>
</dbReference>
<dbReference type="CDD" id="cd01949">
    <property type="entry name" value="GGDEF"/>
    <property type="match status" value="1"/>
</dbReference>
<reference evidence="10" key="5">
    <citation type="journal article" date="2004" name="Genes Dev.">
        <title>Cell cycle-dependent dynamic localization of a bacterial response regulator with a novel di-guanylate cyclase output domain.</title>
        <authorList>
            <person name="Paul R."/>
            <person name="Weiser S."/>
            <person name="Amiot N.C."/>
            <person name="Chan C."/>
            <person name="Schirmer T."/>
            <person name="Giese B."/>
            <person name="Jenal U."/>
        </authorList>
    </citation>
    <scope>NUCLEOTIDE SEQUENCE</scope>
</reference>
<reference evidence="10" key="6">
    <citation type="journal article" date="2004" name="Proc. Natl. Acad. Sci. U.S.A.">
        <title>Structural basis of activity and allosteric control of diguanylate cyclase.</title>
        <authorList>
            <person name="Chan C."/>
            <person name="Paul R."/>
            <person name="Samoray D."/>
            <person name="Amiot N.C."/>
            <person name="Giese B."/>
            <person name="Jenal U."/>
            <person name="Schirmer T."/>
        </authorList>
    </citation>
    <scope>NUCLEOTIDE SEQUENCE</scope>
</reference>
<dbReference type="InterPro" id="IPR052163">
    <property type="entry name" value="DGC-Regulatory_Protein"/>
</dbReference>
<dbReference type="GO" id="GO:0005886">
    <property type="term" value="C:plasma membrane"/>
    <property type="evidence" value="ECO:0007669"/>
    <property type="project" value="UniProtKB-SubCell"/>
</dbReference>
<keyword evidence="4 6" id="KW-1133">Transmembrane helix</keyword>
<dbReference type="Gene3D" id="6.10.340.10">
    <property type="match status" value="1"/>
</dbReference>
<dbReference type="OrthoDB" id="9813903at2"/>
<reference evidence="10" key="9">
    <citation type="journal article" date="2011" name="J. Biol. Chem.">
        <title>The atypical two-component sensor kinase Lpl0330 from Legionella pneumophila controls the bifunctional diguanylate cyclase-phosphodiesterase Lpl0329 to modulate bis-(3'-5')-cyclic dimeric GMP synthesis.</title>
        <authorList>
            <person name="Levet-Paulo M."/>
            <person name="Lazzaroni J.C."/>
            <person name="Gilbert C."/>
            <person name="Atlan D."/>
            <person name="Doublet P."/>
            <person name="Vianney A."/>
        </authorList>
    </citation>
    <scope>NUCLEOTIDE SEQUENCE</scope>
</reference>
<dbReference type="Pfam" id="PF00990">
    <property type="entry name" value="GGDEF"/>
    <property type="match status" value="1"/>
</dbReference>
<dbReference type="InterPro" id="IPR000160">
    <property type="entry name" value="GGDEF_dom"/>
</dbReference>
<dbReference type="Gene3D" id="3.30.70.270">
    <property type="match status" value="1"/>
</dbReference>
<proteinExistence type="predicted"/>
<keyword evidence="3 6" id="KW-0812">Transmembrane</keyword>
<dbReference type="CDD" id="cd06225">
    <property type="entry name" value="HAMP"/>
    <property type="match status" value="1"/>
</dbReference>
<dbReference type="Pfam" id="PF00672">
    <property type="entry name" value="HAMP"/>
    <property type="match status" value="1"/>
</dbReference>
<reference evidence="10" key="2">
    <citation type="journal article" date="2001" name="Proteins">
        <title>GGDEF domain is homologous to adenylyl cyclase.</title>
        <authorList>
            <person name="Pei J."/>
            <person name="Grishin N.V."/>
        </authorList>
    </citation>
    <scope>NUCLEOTIDE SEQUENCE</scope>
</reference>
<name>A0A8B6X0T5_9BURK</name>
<evidence type="ECO:0000256" key="5">
    <source>
        <dbReference type="ARBA" id="ARBA00023136"/>
    </source>
</evidence>
<reference evidence="10" key="7">
    <citation type="journal article" date="2006" name="J. Biol. Chem.">
        <title>Allosteric control of cyclic di-GMP signaling.</title>
        <authorList>
            <person name="Christen B."/>
            <person name="Christen M."/>
            <person name="Paul R."/>
            <person name="Schmid F."/>
            <person name="Folcher M."/>
            <person name="Jenoe P."/>
            <person name="Meuwly M."/>
            <person name="Jenal U."/>
        </authorList>
    </citation>
    <scope>NUCLEOTIDE SEQUENCE</scope>
</reference>
<dbReference type="SMART" id="SM00267">
    <property type="entry name" value="GGDEF"/>
    <property type="match status" value="1"/>
</dbReference>
<dbReference type="InterPro" id="IPR029151">
    <property type="entry name" value="Sensor-like_sf"/>
</dbReference>
<protein>
    <submittedName>
        <fullName evidence="10">Diguanylate cyclase domain-containing protein</fullName>
        <ecNumber evidence="10">2.7.7.65</ecNumber>
    </submittedName>
</protein>
<reference evidence="10" key="1">
    <citation type="journal article" date="2001" name="FEMS Microbiol. Lett.">
        <title>Novel domains of the prokaryotic two-component signal transduction systems.</title>
        <authorList>
            <person name="Galperin M.Y."/>
            <person name="Nikolskaya A.N."/>
            <person name="Koonin E.V."/>
        </authorList>
    </citation>
    <scope>NUCLEOTIDE SEQUENCE</scope>
</reference>
<dbReference type="SMART" id="SM00304">
    <property type="entry name" value="HAMP"/>
    <property type="match status" value="1"/>
</dbReference>
<organism evidence="9 10">
    <name type="scientific">Derxia gummosa DSM 723</name>
    <dbReference type="NCBI Taxonomy" id="1121388"/>
    <lineage>
        <taxon>Bacteria</taxon>
        <taxon>Pseudomonadati</taxon>
        <taxon>Pseudomonadota</taxon>
        <taxon>Betaproteobacteria</taxon>
        <taxon>Burkholderiales</taxon>
        <taxon>Alcaligenaceae</taxon>
        <taxon>Derxia</taxon>
    </lineage>
</organism>
<dbReference type="EC" id="2.7.7.65" evidence="10"/>
<keyword evidence="5 6" id="KW-0472">Membrane</keyword>
<dbReference type="Proteomes" id="UP000675920">
    <property type="component" value="Unplaced"/>
</dbReference>
<evidence type="ECO:0000256" key="6">
    <source>
        <dbReference type="SAM" id="Phobius"/>
    </source>
</evidence>
<evidence type="ECO:0000313" key="9">
    <source>
        <dbReference type="Proteomes" id="UP000675920"/>
    </source>
</evidence>
<dbReference type="InterPro" id="IPR029787">
    <property type="entry name" value="Nucleotide_cyclase"/>
</dbReference>
<dbReference type="CDD" id="cd12913">
    <property type="entry name" value="PDC1_MCP_like"/>
    <property type="match status" value="1"/>
</dbReference>
<evidence type="ECO:0000256" key="1">
    <source>
        <dbReference type="ARBA" id="ARBA00004651"/>
    </source>
</evidence>
<dbReference type="Gene3D" id="3.30.450.20">
    <property type="entry name" value="PAS domain"/>
    <property type="match status" value="2"/>
</dbReference>
<evidence type="ECO:0000313" key="10">
    <source>
        <dbReference type="RefSeq" id="WP_028310071.1"/>
    </source>
</evidence>
<sequence>MTILPKNRLSLRLVLIVPYLALVLGLAGTIGLLSYLAGSNAVSTLSDHVLIETASRISQAVDRHIVGSGATLEAAFPDGMPAPVTIESDLANLRTRFWIATSLHIDPNNYVYYGNRAGQNIGLFRHSLGEGELRIKLKAEDTRTVYRFSGINGDLNFDRRENRLFDPRQRPWFKAGENTSSDTWTAVYIDFGTQELVATRARRVLNTAGQFEGVVATDMSLRALNDFVRRLKVSPQGLAFIVEPNGDLIASSVSPNVRAVPGGASARINAMDSGSPLLTATWTEIRRQLAGGGEPGLPQTLSFDDDHGRHVHVAFDRIRDRAGLEWITVVAMPREDFMGGVMRNVGRTVVAALLAGLLAVLIGLRVINWVTGDIKRLSVAARQLGEGRFDLPVNVARRDEIGELARSFTAMRDQLGTDSLTGLANRDAFLRRVDRDIGAARAGAGAPFAVLFLDLDGFKGVNDSHGHFAGDQVLKALSARLSARMRDVDLIARFAGDEFVVLGSGIESDGDLAAFRGRIVAAFAEPINITGGDGRSLRVNVGCSIGAARYPGDADDANTLVKTADRNMYAAKLGLADQSRNPAA</sequence>
<evidence type="ECO:0000259" key="8">
    <source>
        <dbReference type="PROSITE" id="PS50887"/>
    </source>
</evidence>
<evidence type="ECO:0000256" key="2">
    <source>
        <dbReference type="ARBA" id="ARBA00022475"/>
    </source>
</evidence>
<dbReference type="GO" id="GO:0052621">
    <property type="term" value="F:diguanylate cyclase activity"/>
    <property type="evidence" value="ECO:0007669"/>
    <property type="project" value="UniProtKB-EC"/>
</dbReference>
<dbReference type="SUPFAM" id="SSF103190">
    <property type="entry name" value="Sensory domain-like"/>
    <property type="match status" value="1"/>
</dbReference>
<reference evidence="10" key="10">
    <citation type="submission" date="2025-08" db="UniProtKB">
        <authorList>
            <consortium name="RefSeq"/>
        </authorList>
    </citation>
    <scope>IDENTIFICATION</scope>
</reference>
<evidence type="ECO:0000256" key="4">
    <source>
        <dbReference type="ARBA" id="ARBA00022989"/>
    </source>
</evidence>
<comment type="subcellular location">
    <subcellularLocation>
        <location evidence="1">Cell membrane</location>
        <topology evidence="1">Multi-pass membrane protein</topology>
    </subcellularLocation>
</comment>
<feature type="domain" description="GGDEF" evidence="8">
    <location>
        <begin position="446"/>
        <end position="584"/>
    </location>
</feature>
<reference evidence="10" key="4">
    <citation type="journal article" date="2004" name="Environ. Microbiol.">
        <title>Bacterial signal transduction network in a genomic perspective.</title>
        <authorList>
            <person name="Galperin M.Y."/>
        </authorList>
    </citation>
    <scope>NUCLEOTIDE SEQUENCE</scope>
</reference>